<evidence type="ECO:0000313" key="1">
    <source>
        <dbReference type="EMBL" id="SMN19782.1"/>
    </source>
</evidence>
<name>A0A1X7R282_9SACH</name>
<proteinExistence type="predicted"/>
<dbReference type="SUPFAM" id="SSF54791">
    <property type="entry name" value="Eukaryotic type KH-domain (KH-domain type I)"/>
    <property type="match status" value="1"/>
</dbReference>
<sequence>MAFHNSCSSDDYTNDEIGESKMEQNTKDFVIYGNIYRIETPFNILVEIDIWTLNLVKKYTCNEKIDIEIVNIIDFSSYIVLVPVTKNLIEILNLNGILKIHLPKPLCQDSIPFPNDYIVSNCDNLITFLIENTSQLYEILLHYKSYFDDGHLIKQWCFTRPHMVEDKVVPEAGVPEVVRTTSIEDIVVDDNIISDNPNNIPEISSIELCLNKLQISYLIGKEGYWVNFIREFTDATIKILPIPKKLTVQQISSPRSVFQTIIVTGTLFEITNTLTLIESTLTNMKYSRS</sequence>
<reference evidence="1 2" key="1">
    <citation type="submission" date="2017-04" db="EMBL/GenBank/DDBJ databases">
        <authorList>
            <person name="Afonso C.L."/>
            <person name="Miller P.J."/>
            <person name="Scott M.A."/>
            <person name="Spackman E."/>
            <person name="Goraichik I."/>
            <person name="Dimitrov K.M."/>
            <person name="Suarez D.L."/>
            <person name="Swayne D.E."/>
        </authorList>
    </citation>
    <scope>NUCLEOTIDE SEQUENCE [LARGE SCALE GENOMIC DNA]</scope>
</reference>
<gene>
    <name evidence="1" type="ORF">KASA_0O03663G</name>
</gene>
<dbReference type="Gene3D" id="3.30.1370.10">
    <property type="entry name" value="K Homology domain, type 1"/>
    <property type="match status" value="1"/>
</dbReference>
<dbReference type="STRING" id="1789683.A0A1X7R282"/>
<organism evidence="1 2">
    <name type="scientific">Maudiozyma saulgeensis</name>
    <dbReference type="NCBI Taxonomy" id="1789683"/>
    <lineage>
        <taxon>Eukaryota</taxon>
        <taxon>Fungi</taxon>
        <taxon>Dikarya</taxon>
        <taxon>Ascomycota</taxon>
        <taxon>Saccharomycotina</taxon>
        <taxon>Saccharomycetes</taxon>
        <taxon>Saccharomycetales</taxon>
        <taxon>Saccharomycetaceae</taxon>
        <taxon>Maudiozyma</taxon>
    </lineage>
</organism>
<dbReference type="GO" id="GO:0003723">
    <property type="term" value="F:RNA binding"/>
    <property type="evidence" value="ECO:0007669"/>
    <property type="project" value="InterPro"/>
</dbReference>
<dbReference type="InterPro" id="IPR036612">
    <property type="entry name" value="KH_dom_type_1_sf"/>
</dbReference>
<dbReference type="OrthoDB" id="442947at2759"/>
<evidence type="ECO:0000313" key="2">
    <source>
        <dbReference type="Proteomes" id="UP000196158"/>
    </source>
</evidence>
<dbReference type="Proteomes" id="UP000196158">
    <property type="component" value="Unassembled WGS sequence"/>
</dbReference>
<accession>A0A1X7R282</accession>
<keyword evidence="2" id="KW-1185">Reference proteome</keyword>
<protein>
    <submittedName>
        <fullName evidence="1">Similar to Saccharomyces cerevisiae YNL210W MER1 Protein with RNA-binding motifs required for meiosis-specific mRNA splicing</fullName>
    </submittedName>
</protein>
<dbReference type="EMBL" id="FXLY01000004">
    <property type="protein sequence ID" value="SMN19782.1"/>
    <property type="molecule type" value="Genomic_DNA"/>
</dbReference>
<dbReference type="AlphaFoldDB" id="A0A1X7R282"/>